<evidence type="ECO:0000313" key="3">
    <source>
        <dbReference type="Proteomes" id="UP000286947"/>
    </source>
</evidence>
<keyword evidence="2" id="KW-0378">Hydrolase</keyword>
<organism evidence="2 3">
    <name type="scientific">Saezia sanguinis</name>
    <dbReference type="NCBI Taxonomy" id="1965230"/>
    <lineage>
        <taxon>Bacteria</taxon>
        <taxon>Pseudomonadati</taxon>
        <taxon>Pseudomonadota</taxon>
        <taxon>Betaproteobacteria</taxon>
        <taxon>Burkholderiales</taxon>
        <taxon>Saeziaceae</taxon>
        <taxon>Saezia</taxon>
    </lineage>
</organism>
<evidence type="ECO:0000313" key="2">
    <source>
        <dbReference type="EMBL" id="RUS67101.1"/>
    </source>
</evidence>
<reference evidence="2 3" key="1">
    <citation type="submission" date="2018-01" db="EMBL/GenBank/DDBJ databases">
        <title>Saezia sanguinis gen. nov., sp. nov., in the order Burkholderiales isolated from human blood.</title>
        <authorList>
            <person name="Medina-Pascual M.J."/>
            <person name="Valdezate S."/>
            <person name="Monzon S."/>
            <person name="Cuesta I."/>
            <person name="Carrasco G."/>
            <person name="Villalon P."/>
            <person name="Saez-Nieto J.A."/>
        </authorList>
    </citation>
    <scope>NUCLEOTIDE SEQUENCE [LARGE SCALE GENOMIC DNA]</scope>
    <source>
        <strain evidence="2 3">CNM695-12</strain>
    </source>
</reference>
<dbReference type="PANTHER" id="PTHR30005:SF0">
    <property type="entry name" value="RETROGRADE REGULATION PROTEIN 2"/>
    <property type="match status" value="1"/>
</dbReference>
<dbReference type="Proteomes" id="UP000286947">
    <property type="component" value="Unassembled WGS sequence"/>
</dbReference>
<keyword evidence="3" id="KW-1185">Reference proteome</keyword>
<dbReference type="InterPro" id="IPR043129">
    <property type="entry name" value="ATPase_NBD"/>
</dbReference>
<dbReference type="SUPFAM" id="SSF53067">
    <property type="entry name" value="Actin-like ATPase domain"/>
    <property type="match status" value="2"/>
</dbReference>
<dbReference type="EMBL" id="PQSP01000002">
    <property type="protein sequence ID" value="RUS67101.1"/>
    <property type="molecule type" value="Genomic_DNA"/>
</dbReference>
<dbReference type="InterPro" id="IPR003695">
    <property type="entry name" value="Ppx_GppA_N"/>
</dbReference>
<dbReference type="GO" id="GO:0008894">
    <property type="term" value="F:guanosine-5'-triphosphate,3'-diphosphate diphosphatase activity"/>
    <property type="evidence" value="ECO:0007669"/>
    <property type="project" value="UniProtKB-EC"/>
</dbReference>
<dbReference type="InterPro" id="IPR050273">
    <property type="entry name" value="GppA/Ppx_hydrolase"/>
</dbReference>
<gene>
    <name evidence="2" type="primary">gppA</name>
    <name evidence="2" type="ORF">CUZ56_01040</name>
</gene>
<dbReference type="RefSeq" id="WP_126978898.1">
    <property type="nucleotide sequence ID" value="NZ_PQSP01000002.1"/>
</dbReference>
<dbReference type="Pfam" id="PF02541">
    <property type="entry name" value="Ppx-GppA"/>
    <property type="match status" value="1"/>
</dbReference>
<dbReference type="Gene3D" id="3.30.420.40">
    <property type="match status" value="1"/>
</dbReference>
<accession>A0A433SEC5</accession>
<dbReference type="EC" id="3.6.1.40" evidence="2"/>
<dbReference type="Gene3D" id="3.30.420.150">
    <property type="entry name" value="Exopolyphosphatase. Domain 2"/>
    <property type="match status" value="1"/>
</dbReference>
<proteinExistence type="predicted"/>
<protein>
    <submittedName>
        <fullName evidence="2">Guanosine-5'-triphosphate,3'-diphosphate pyrophosphatase</fullName>
        <ecNumber evidence="2">3.6.1.40</ecNumber>
    </submittedName>
</protein>
<dbReference type="CDD" id="cd24053">
    <property type="entry name" value="ASKHA_NBD_EcPPX-GppA-like"/>
    <property type="match status" value="1"/>
</dbReference>
<dbReference type="OrthoDB" id="9793035at2"/>
<dbReference type="PANTHER" id="PTHR30005">
    <property type="entry name" value="EXOPOLYPHOSPHATASE"/>
    <property type="match status" value="1"/>
</dbReference>
<evidence type="ECO:0000259" key="1">
    <source>
        <dbReference type="Pfam" id="PF02541"/>
    </source>
</evidence>
<name>A0A433SEC5_9BURK</name>
<feature type="domain" description="Ppx/GppA phosphatase N-terminal" evidence="1">
    <location>
        <begin position="38"/>
        <end position="316"/>
    </location>
</feature>
<comment type="caution">
    <text evidence="2">The sequence shown here is derived from an EMBL/GenBank/DDBJ whole genome shotgun (WGS) entry which is preliminary data.</text>
</comment>
<sequence>MLPKSCLLAAVDLGSNSFRLEIDRYYKGRLLRKDYIREPVRLGRGLHEDLSLDHSAMERGWNCLKNFNDILHKQKVRYVRAVATQTLRQANNRMEFIEQGQKLLGCPIEVISGQEEAHLIYLGVSAVLNEDKTPGDSLPPEKRFVVDIGGRSTEVIIGQDMQALAAQSCPVGSVGLSMDYFADNQLTPPQFSQAVAHAHTYFEQAAQQMQHDSNAPLLWEQAYGASGTIGAISSVLKNNQISDGQITRPGLDWIYEQLIRAGSIDALQMTGLGDRKDVIGGGLSVMLALFDTFPNLRTLVPARGALRQGVLYKMIENP</sequence>
<dbReference type="AlphaFoldDB" id="A0A433SEC5"/>